<evidence type="ECO:0000256" key="6">
    <source>
        <dbReference type="ARBA" id="ARBA00022989"/>
    </source>
</evidence>
<sequence>MKLFSLIDAGLFQIEKTIVSSCMLIMAVILLASVLCRHLNIVMVGGEEIAQFTVVWLTFCGMALCARQGNHILMSAVLDTISMEKRKKLITGICLFTGCFCLLLAIYSFQLTQSVFTRGQVTPALRIPIWYMYAATPVGFFLTGIYYVGGFFKNLTHKGIYYGLEKPE</sequence>
<comment type="subcellular location">
    <subcellularLocation>
        <location evidence="1">Cell inner membrane</location>
        <topology evidence="1">Multi-pass membrane protein</topology>
    </subcellularLocation>
</comment>
<gene>
    <name evidence="11" type="primary">dctQ8</name>
    <name evidence="11" type="ordered locus">HRM2_38850</name>
</gene>
<comment type="similarity">
    <text evidence="8">Belongs to the TRAP transporter small permease family.</text>
</comment>
<feature type="transmembrane region" description="Helical" evidence="9">
    <location>
        <begin position="89"/>
        <end position="109"/>
    </location>
</feature>
<dbReference type="EMBL" id="CP001087">
    <property type="protein sequence ID" value="ACN16943.1"/>
    <property type="molecule type" value="Genomic_DNA"/>
</dbReference>
<name>C0QBE1_DESAH</name>
<dbReference type="PANTHER" id="PTHR35011:SF2">
    <property type="entry name" value="2,3-DIKETO-L-GULONATE TRAP TRANSPORTER SMALL PERMEASE PROTEIN YIAM"/>
    <property type="match status" value="1"/>
</dbReference>
<evidence type="ECO:0000256" key="2">
    <source>
        <dbReference type="ARBA" id="ARBA00022448"/>
    </source>
</evidence>
<dbReference type="InterPro" id="IPR055348">
    <property type="entry name" value="DctQ"/>
</dbReference>
<dbReference type="OrthoDB" id="5465095at2"/>
<keyword evidence="2" id="KW-0813">Transport</keyword>
<dbReference type="eggNOG" id="COG3090">
    <property type="taxonomic scope" value="Bacteria"/>
</dbReference>
<evidence type="ECO:0000256" key="8">
    <source>
        <dbReference type="ARBA" id="ARBA00038436"/>
    </source>
</evidence>
<dbReference type="GO" id="GO:0022857">
    <property type="term" value="F:transmembrane transporter activity"/>
    <property type="evidence" value="ECO:0007669"/>
    <property type="project" value="TreeGrafter"/>
</dbReference>
<dbReference type="Pfam" id="PF04290">
    <property type="entry name" value="DctQ"/>
    <property type="match status" value="1"/>
</dbReference>
<feature type="transmembrane region" description="Helical" evidence="9">
    <location>
        <begin position="21"/>
        <end position="43"/>
    </location>
</feature>
<dbReference type="Proteomes" id="UP000000442">
    <property type="component" value="Chromosome"/>
</dbReference>
<keyword evidence="12" id="KW-1185">Reference proteome</keyword>
<dbReference type="GO" id="GO:0015740">
    <property type="term" value="P:C4-dicarboxylate transport"/>
    <property type="evidence" value="ECO:0007669"/>
    <property type="project" value="TreeGrafter"/>
</dbReference>
<evidence type="ECO:0000256" key="5">
    <source>
        <dbReference type="ARBA" id="ARBA00022692"/>
    </source>
</evidence>
<keyword evidence="3" id="KW-1003">Cell membrane</keyword>
<dbReference type="HOGENOM" id="CLU_086356_3_7_7"/>
<accession>C0QBE1</accession>
<evidence type="ECO:0000256" key="9">
    <source>
        <dbReference type="SAM" id="Phobius"/>
    </source>
</evidence>
<organism evidence="11 12">
    <name type="scientific">Desulforapulum autotrophicum (strain ATCC 43914 / DSM 3382 / VKM B-1955 / HRM2)</name>
    <name type="common">Desulfobacterium autotrophicum</name>
    <dbReference type="NCBI Taxonomy" id="177437"/>
    <lineage>
        <taxon>Bacteria</taxon>
        <taxon>Pseudomonadati</taxon>
        <taxon>Thermodesulfobacteriota</taxon>
        <taxon>Desulfobacteria</taxon>
        <taxon>Desulfobacterales</taxon>
        <taxon>Desulfobacteraceae</taxon>
        <taxon>Desulforapulum</taxon>
    </lineage>
</organism>
<dbReference type="InterPro" id="IPR007387">
    <property type="entry name" value="TRAP_DctQ"/>
</dbReference>
<evidence type="ECO:0000313" key="11">
    <source>
        <dbReference type="EMBL" id="ACN16943.1"/>
    </source>
</evidence>
<feature type="transmembrane region" description="Helical" evidence="9">
    <location>
        <begin position="129"/>
        <end position="148"/>
    </location>
</feature>
<evidence type="ECO:0000256" key="4">
    <source>
        <dbReference type="ARBA" id="ARBA00022519"/>
    </source>
</evidence>
<dbReference type="PANTHER" id="PTHR35011">
    <property type="entry name" value="2,3-DIKETO-L-GULONATE TRAP TRANSPORTER SMALL PERMEASE PROTEIN YIAM"/>
    <property type="match status" value="1"/>
</dbReference>
<evidence type="ECO:0000313" key="12">
    <source>
        <dbReference type="Proteomes" id="UP000000442"/>
    </source>
</evidence>
<dbReference type="GO" id="GO:0005886">
    <property type="term" value="C:plasma membrane"/>
    <property type="evidence" value="ECO:0007669"/>
    <property type="project" value="UniProtKB-SubCell"/>
</dbReference>
<evidence type="ECO:0000256" key="1">
    <source>
        <dbReference type="ARBA" id="ARBA00004429"/>
    </source>
</evidence>
<keyword evidence="6 9" id="KW-1133">Transmembrane helix</keyword>
<evidence type="ECO:0000256" key="7">
    <source>
        <dbReference type="ARBA" id="ARBA00023136"/>
    </source>
</evidence>
<keyword evidence="4" id="KW-0997">Cell inner membrane</keyword>
<dbReference type="RefSeq" id="WP_015905686.1">
    <property type="nucleotide sequence ID" value="NC_012108.1"/>
</dbReference>
<protein>
    <submittedName>
        <fullName evidence="11">DctQ8</fullName>
    </submittedName>
</protein>
<dbReference type="STRING" id="177437.HRM2_38850"/>
<proteinExistence type="inferred from homology"/>
<keyword evidence="5 9" id="KW-0812">Transmembrane</keyword>
<evidence type="ECO:0000259" key="10">
    <source>
        <dbReference type="Pfam" id="PF04290"/>
    </source>
</evidence>
<reference evidence="11 12" key="1">
    <citation type="journal article" date="2009" name="Environ. Microbiol.">
        <title>Genome sequence of Desulfobacterium autotrophicum HRM2, a marine sulfate reducer oxidizing organic carbon completely to carbon dioxide.</title>
        <authorList>
            <person name="Strittmatter A.W."/>
            <person name="Liesegang H."/>
            <person name="Rabus R."/>
            <person name="Decker I."/>
            <person name="Amann J."/>
            <person name="Andres S."/>
            <person name="Henne A."/>
            <person name="Fricke W.F."/>
            <person name="Martinez-Arias R."/>
            <person name="Bartels D."/>
            <person name="Goesmann A."/>
            <person name="Krause L."/>
            <person name="Puehler A."/>
            <person name="Klenk H.P."/>
            <person name="Richter M."/>
            <person name="Schuler M."/>
            <person name="Gloeckner F.O."/>
            <person name="Meyerdierks A."/>
            <person name="Gottschalk G."/>
            <person name="Amann R."/>
        </authorList>
    </citation>
    <scope>NUCLEOTIDE SEQUENCE [LARGE SCALE GENOMIC DNA]</scope>
    <source>
        <strain evidence="12">ATCC 43914 / DSM 3382 / HRM2</strain>
    </source>
</reference>
<dbReference type="AlphaFoldDB" id="C0QBE1"/>
<feature type="domain" description="Tripartite ATP-independent periplasmic transporters DctQ component" evidence="10">
    <location>
        <begin position="26"/>
        <end position="155"/>
    </location>
</feature>
<dbReference type="KEGG" id="dat:HRM2_38850"/>
<evidence type="ECO:0000256" key="3">
    <source>
        <dbReference type="ARBA" id="ARBA00022475"/>
    </source>
</evidence>
<keyword evidence="7 9" id="KW-0472">Membrane</keyword>
<feature type="transmembrane region" description="Helical" evidence="9">
    <location>
        <begin position="49"/>
        <end position="68"/>
    </location>
</feature>